<evidence type="ECO:0000313" key="2">
    <source>
        <dbReference type="EMBL" id="EER43081.1"/>
    </source>
</evidence>
<proteinExistence type="predicted"/>
<dbReference type="AlphaFoldDB" id="C6H9U8"/>
<evidence type="ECO:0000256" key="1">
    <source>
        <dbReference type="SAM" id="MobiDB-lite"/>
    </source>
</evidence>
<feature type="region of interest" description="Disordered" evidence="1">
    <location>
        <begin position="133"/>
        <end position="152"/>
    </location>
</feature>
<dbReference type="EMBL" id="GG692421">
    <property type="protein sequence ID" value="EER43081.1"/>
    <property type="molecule type" value="Genomic_DNA"/>
</dbReference>
<dbReference type="HOGENOM" id="CLU_1721847_0_0_1"/>
<accession>C6H9U8</accession>
<feature type="compositionally biased region" description="Polar residues" evidence="1">
    <location>
        <begin position="139"/>
        <end position="152"/>
    </location>
</feature>
<protein>
    <submittedName>
        <fullName evidence="2">Uncharacterized protein</fullName>
    </submittedName>
</protein>
<gene>
    <name evidence="2" type="ORF">HCDG_02979</name>
</gene>
<dbReference type="Proteomes" id="UP000002624">
    <property type="component" value="Unassembled WGS sequence"/>
</dbReference>
<reference evidence="3" key="1">
    <citation type="submission" date="2009-05" db="EMBL/GenBank/DDBJ databases">
        <title>The genome sequence of Ajellomyces capsulatus strain H143.</title>
        <authorList>
            <person name="Champion M."/>
            <person name="Cuomo C.A."/>
            <person name="Ma L.-J."/>
            <person name="Henn M.R."/>
            <person name="Sil A."/>
            <person name="Goldman B."/>
            <person name="Young S.K."/>
            <person name="Kodira C.D."/>
            <person name="Zeng Q."/>
            <person name="Koehrsen M."/>
            <person name="Alvarado L."/>
            <person name="Berlin A.M."/>
            <person name="Borenstein D."/>
            <person name="Chen Z."/>
            <person name="Engels R."/>
            <person name="Freedman E."/>
            <person name="Gellesch M."/>
            <person name="Goldberg J."/>
            <person name="Griggs A."/>
            <person name="Gujja S."/>
            <person name="Heiman D.I."/>
            <person name="Hepburn T.A."/>
            <person name="Howarth C."/>
            <person name="Jen D."/>
            <person name="Larson L."/>
            <person name="Lewis B."/>
            <person name="Mehta T."/>
            <person name="Park D."/>
            <person name="Pearson M."/>
            <person name="Roberts A."/>
            <person name="Saif S."/>
            <person name="Shea T.D."/>
            <person name="Shenoy N."/>
            <person name="Sisk P."/>
            <person name="Stolte C."/>
            <person name="Sykes S."/>
            <person name="Walk T."/>
            <person name="White J."/>
            <person name="Yandava C."/>
            <person name="Klein B."/>
            <person name="McEwen J.G."/>
            <person name="Puccia R."/>
            <person name="Goldman G.H."/>
            <person name="Felipe M.S."/>
            <person name="Nino-Vega G."/>
            <person name="San-Blas G."/>
            <person name="Taylor J.W."/>
            <person name="Mendoza L."/>
            <person name="Galagan J.E."/>
            <person name="Nusbaum C."/>
            <person name="Birren B.W."/>
        </authorList>
    </citation>
    <scope>NUCLEOTIDE SEQUENCE [LARGE SCALE GENOMIC DNA]</scope>
    <source>
        <strain evidence="3">H143</strain>
    </source>
</reference>
<dbReference type="VEuPathDB" id="FungiDB:HCDG_02979"/>
<sequence length="152" mass="17272">MLENLMCFGSHPKERLISKVPHLTKGLFTQCYCSQRTAKTEIVESNISGDVVGGILVEKVENLWTYTYLVTESSTPFLLDYRSQGYGERRRTTSPCFKHNPFSEIKQLQQISLKKLGRSVGIKAYRERNGQYFGDSKTRTATQSAESESNAF</sequence>
<name>C6H9U8_AJECH</name>
<evidence type="ECO:0000313" key="3">
    <source>
        <dbReference type="Proteomes" id="UP000002624"/>
    </source>
</evidence>
<organism evidence="2 3">
    <name type="scientific">Ajellomyces capsulatus (strain H143)</name>
    <name type="common">Darling's disease fungus</name>
    <name type="synonym">Histoplasma capsulatum</name>
    <dbReference type="NCBI Taxonomy" id="544712"/>
    <lineage>
        <taxon>Eukaryota</taxon>
        <taxon>Fungi</taxon>
        <taxon>Dikarya</taxon>
        <taxon>Ascomycota</taxon>
        <taxon>Pezizomycotina</taxon>
        <taxon>Eurotiomycetes</taxon>
        <taxon>Eurotiomycetidae</taxon>
        <taxon>Onygenales</taxon>
        <taxon>Ajellomycetaceae</taxon>
        <taxon>Histoplasma</taxon>
    </lineage>
</organism>